<sequence length="150" mass="16995">MLECDLNEFSNNELAFIIPLIGLFNYRFNNDIHGSVVDSVSFVRFEFFIGEPINNNTLVLQFKVKDQENVCEGFCNYVHISNILIPPSYRRQGIANSILAVMTLVAHTKVGIDFFITGIVNDSWKDYLLSIGGLEDGVGDVQIDYNVFFE</sequence>
<dbReference type="RefSeq" id="WP_014355552.1">
    <property type="nucleotide sequence ID" value="NC_016894.1"/>
</dbReference>
<protein>
    <recommendedName>
        <fullName evidence="3">N-acetyltransferase domain-containing protein</fullName>
    </recommendedName>
</protein>
<dbReference type="SUPFAM" id="SSF55729">
    <property type="entry name" value="Acyl-CoA N-acyltransferases (Nat)"/>
    <property type="match status" value="1"/>
</dbReference>
<proteinExistence type="predicted"/>
<dbReference type="InterPro" id="IPR016181">
    <property type="entry name" value="Acyl_CoA_acyltransferase"/>
</dbReference>
<reference evidence="2" key="1">
    <citation type="submission" date="2011-07" db="EMBL/GenBank/DDBJ databases">
        <title>Complete genome sequence of Acetobacterium woodii.</title>
        <authorList>
            <person name="Poehlein A."/>
            <person name="Schmidt S."/>
            <person name="Kaster A.-K."/>
            <person name="Goenrich M."/>
            <person name="Vollmers J."/>
            <person name="Thuermer A."/>
            <person name="Gottschalk G."/>
            <person name="Thauer R.K."/>
            <person name="Daniel R."/>
            <person name="Mueller V."/>
        </authorList>
    </citation>
    <scope>NUCLEOTIDE SEQUENCE [LARGE SCALE GENOMIC DNA]</scope>
    <source>
        <strain evidence="2">ATCC 29683 / DSM 1030 / JCM 2381 / KCTC 1655 / WB1</strain>
    </source>
</reference>
<gene>
    <name evidence="1" type="ordered locus">Awo_c11650</name>
</gene>
<dbReference type="AlphaFoldDB" id="H6LDH7"/>
<dbReference type="Proteomes" id="UP000007177">
    <property type="component" value="Chromosome"/>
</dbReference>
<name>H6LDH7_ACEWD</name>
<dbReference type="EMBL" id="CP002987">
    <property type="protein sequence ID" value="AFA47949.1"/>
    <property type="molecule type" value="Genomic_DNA"/>
</dbReference>
<evidence type="ECO:0000313" key="1">
    <source>
        <dbReference type="EMBL" id="AFA47949.1"/>
    </source>
</evidence>
<dbReference type="HOGENOM" id="CLU_1736541_0_0_9"/>
<reference evidence="1 2" key="2">
    <citation type="journal article" date="2012" name="PLoS ONE">
        <title>An ancient pathway combining carbon dioxide fixation with the generation and utilization of a sodium ion gradient for ATP synthesis.</title>
        <authorList>
            <person name="Poehlein A."/>
            <person name="Schmidt S."/>
            <person name="Kaster A.K."/>
            <person name="Goenrich M."/>
            <person name="Vollmers J."/>
            <person name="Thurmer A."/>
            <person name="Bertsch J."/>
            <person name="Schuchmann K."/>
            <person name="Voigt B."/>
            <person name="Hecker M."/>
            <person name="Daniel R."/>
            <person name="Thauer R.K."/>
            <person name="Gottschalk G."/>
            <person name="Muller V."/>
        </authorList>
    </citation>
    <scope>NUCLEOTIDE SEQUENCE [LARGE SCALE GENOMIC DNA]</scope>
    <source>
        <strain evidence="2">ATCC 29683 / DSM 1030 / JCM 2381 / KCTC 1655 / WB1</strain>
    </source>
</reference>
<evidence type="ECO:0008006" key="3">
    <source>
        <dbReference type="Google" id="ProtNLM"/>
    </source>
</evidence>
<keyword evidence="2" id="KW-1185">Reference proteome</keyword>
<organism evidence="1 2">
    <name type="scientific">Acetobacterium woodii (strain ATCC 29683 / DSM 1030 / JCM 2381 / KCTC 1655 / WB1)</name>
    <dbReference type="NCBI Taxonomy" id="931626"/>
    <lineage>
        <taxon>Bacteria</taxon>
        <taxon>Bacillati</taxon>
        <taxon>Bacillota</taxon>
        <taxon>Clostridia</taxon>
        <taxon>Eubacteriales</taxon>
        <taxon>Eubacteriaceae</taxon>
        <taxon>Acetobacterium</taxon>
    </lineage>
</organism>
<dbReference type="OrthoDB" id="9797806at2"/>
<accession>H6LDH7</accession>
<evidence type="ECO:0000313" key="2">
    <source>
        <dbReference type="Proteomes" id="UP000007177"/>
    </source>
</evidence>
<dbReference type="KEGG" id="awo:Awo_c11650"/>